<feature type="domain" description="Anaphase-promoting complex subunit 5" evidence="9">
    <location>
        <begin position="258"/>
        <end position="324"/>
    </location>
</feature>
<dbReference type="PROSITE" id="PS50005">
    <property type="entry name" value="TPR"/>
    <property type="match status" value="1"/>
</dbReference>
<dbReference type="InterPro" id="IPR026000">
    <property type="entry name" value="Apc5_dom"/>
</dbReference>
<keyword evidence="4 7" id="KW-0802">TPR repeat</keyword>
<feature type="compositionally biased region" description="Basic and acidic residues" evidence="8">
    <location>
        <begin position="503"/>
        <end position="513"/>
    </location>
</feature>
<dbReference type="SMART" id="SM00028">
    <property type="entry name" value="TPR"/>
    <property type="match status" value="4"/>
</dbReference>
<evidence type="ECO:0000256" key="7">
    <source>
        <dbReference type="PROSITE-ProRule" id="PRU00339"/>
    </source>
</evidence>
<dbReference type="InterPro" id="IPR011990">
    <property type="entry name" value="TPR-like_helical_dom_sf"/>
</dbReference>
<name>A0AAE0SX22_9BIVA</name>
<dbReference type="AlphaFoldDB" id="A0AAE0SX22"/>
<comment type="subcellular location">
    <subcellularLocation>
        <location evidence="1">Cytoplasm</location>
    </subcellularLocation>
</comment>
<keyword evidence="11" id="KW-1185">Reference proteome</keyword>
<feature type="region of interest" description="Disordered" evidence="8">
    <location>
        <begin position="455"/>
        <end position="513"/>
    </location>
</feature>
<evidence type="ECO:0000256" key="1">
    <source>
        <dbReference type="ARBA" id="ARBA00004496"/>
    </source>
</evidence>
<dbReference type="InterPro" id="IPR019734">
    <property type="entry name" value="TPR_rpt"/>
</dbReference>
<reference evidence="10" key="1">
    <citation type="journal article" date="2021" name="Genome Biol. Evol.">
        <title>A High-Quality Reference Genome for a Parasitic Bivalve with Doubly Uniparental Inheritance (Bivalvia: Unionida).</title>
        <authorList>
            <person name="Smith C.H."/>
        </authorList>
    </citation>
    <scope>NUCLEOTIDE SEQUENCE</scope>
    <source>
        <strain evidence="10">CHS0354</strain>
    </source>
</reference>
<dbReference type="Pfam" id="PF12862">
    <property type="entry name" value="ANAPC5"/>
    <property type="match status" value="1"/>
</dbReference>
<evidence type="ECO:0000259" key="9">
    <source>
        <dbReference type="Pfam" id="PF12862"/>
    </source>
</evidence>
<evidence type="ECO:0000256" key="6">
    <source>
        <dbReference type="ARBA" id="ARBA00044739"/>
    </source>
</evidence>
<feature type="repeat" description="TPR" evidence="7">
    <location>
        <begin position="365"/>
        <end position="398"/>
    </location>
</feature>
<keyword evidence="3" id="KW-0677">Repeat</keyword>
<dbReference type="GO" id="GO:0005737">
    <property type="term" value="C:cytoplasm"/>
    <property type="evidence" value="ECO:0007669"/>
    <property type="project" value="UniProtKB-SubCell"/>
</dbReference>
<sequence length="513" mass="58486">MAATLPPISGGSGGLKQGQPVQFSPSPPKGPPSGRLKPLKRGKGAREGVQPEKPRSQQPMLTKRQTTAYRNSYKHNLCVEMLTEGYHRSFCELFALIHRQEEERLRAGPESLLWSMTLLKDQHEKLDMLKTHLTRMEYSARKGDFYEVYKSRFELARYFQQTGDKWLADHFFMTCLQTSTNISNDSGKTQAEGYCNVGLAQEDNGEYYHAMENFEQYYKLAVTNKDWITADNRTFHTDACIHLSRIYNTIGTLLEEEEEDKNEMLEYLKKAYDMAQESEIHMLTGEAVYRLGLAYEMNGDAETALLHLNNYLAICRNADDNDGIGKACDAIAKALERDGKVEKSIEYLKQFVQVAEKSGNEQAYSKACHNLGIIFNKLGNYEEATKSFDKAYTLARSMGDVTSINVNRVQFGIAMAHKMQTGVARHIVMNSRQALERIVEWKSSRLDEFEKPFPEPVKLVPRPLTPKELSKPIIEEEEEEAPEENQQEEEERKENTFTSTADTDTHTETTESG</sequence>
<evidence type="ECO:0000256" key="2">
    <source>
        <dbReference type="ARBA" id="ARBA00022490"/>
    </source>
</evidence>
<gene>
    <name evidence="10" type="ORF">CHS0354_006645</name>
</gene>
<feature type="compositionally biased region" description="Acidic residues" evidence="8">
    <location>
        <begin position="475"/>
        <end position="489"/>
    </location>
</feature>
<dbReference type="InterPro" id="IPR051476">
    <property type="entry name" value="Bac_ResReg_Asp_Phosphatase"/>
</dbReference>
<evidence type="ECO:0000256" key="3">
    <source>
        <dbReference type="ARBA" id="ARBA00022737"/>
    </source>
</evidence>
<evidence type="ECO:0000256" key="8">
    <source>
        <dbReference type="SAM" id="MobiDB-lite"/>
    </source>
</evidence>
<accession>A0AAE0SX22</accession>
<feature type="compositionally biased region" description="Basic and acidic residues" evidence="8">
    <location>
        <begin position="44"/>
        <end position="55"/>
    </location>
</feature>
<organism evidence="10 11">
    <name type="scientific">Potamilus streckersoni</name>
    <dbReference type="NCBI Taxonomy" id="2493646"/>
    <lineage>
        <taxon>Eukaryota</taxon>
        <taxon>Metazoa</taxon>
        <taxon>Spiralia</taxon>
        <taxon>Lophotrochozoa</taxon>
        <taxon>Mollusca</taxon>
        <taxon>Bivalvia</taxon>
        <taxon>Autobranchia</taxon>
        <taxon>Heteroconchia</taxon>
        <taxon>Palaeoheterodonta</taxon>
        <taxon>Unionida</taxon>
        <taxon>Unionoidea</taxon>
        <taxon>Unionidae</taxon>
        <taxon>Ambleminae</taxon>
        <taxon>Lampsilini</taxon>
        <taxon>Potamilus</taxon>
    </lineage>
</organism>
<dbReference type="SUPFAM" id="SSF48452">
    <property type="entry name" value="TPR-like"/>
    <property type="match status" value="1"/>
</dbReference>
<dbReference type="GO" id="GO:0003341">
    <property type="term" value="P:cilium movement"/>
    <property type="evidence" value="ECO:0007669"/>
    <property type="project" value="TreeGrafter"/>
</dbReference>
<evidence type="ECO:0000256" key="5">
    <source>
        <dbReference type="ARBA" id="ARBA00040665"/>
    </source>
</evidence>
<keyword evidence="2" id="KW-0963">Cytoplasm</keyword>
<dbReference type="EMBL" id="JAEAOA010000455">
    <property type="protein sequence ID" value="KAK3599516.1"/>
    <property type="molecule type" value="Genomic_DNA"/>
</dbReference>
<dbReference type="PANTHER" id="PTHR46630">
    <property type="entry name" value="TETRATRICOPEPTIDE REPEAT PROTEIN 29"/>
    <property type="match status" value="1"/>
</dbReference>
<feature type="compositionally biased region" description="Polar residues" evidence="8">
    <location>
        <begin position="56"/>
        <end position="66"/>
    </location>
</feature>
<evidence type="ECO:0000313" key="10">
    <source>
        <dbReference type="EMBL" id="KAK3599516.1"/>
    </source>
</evidence>
<feature type="region of interest" description="Disordered" evidence="8">
    <location>
        <begin position="1"/>
        <end position="66"/>
    </location>
</feature>
<reference evidence="10" key="2">
    <citation type="journal article" date="2021" name="Genome Biol. Evol.">
        <title>Developing a high-quality reference genome for a parasitic bivalve with doubly uniparental inheritance (Bivalvia: Unionida).</title>
        <authorList>
            <person name="Smith C.H."/>
        </authorList>
    </citation>
    <scope>NUCLEOTIDE SEQUENCE</scope>
    <source>
        <strain evidence="10">CHS0354</strain>
        <tissue evidence="10">Mantle</tissue>
    </source>
</reference>
<dbReference type="PANTHER" id="PTHR46630:SF1">
    <property type="entry name" value="TETRATRICOPEPTIDE REPEAT PROTEIN 29"/>
    <property type="match status" value="1"/>
</dbReference>
<dbReference type="GO" id="GO:0005929">
    <property type="term" value="C:cilium"/>
    <property type="evidence" value="ECO:0007669"/>
    <property type="project" value="TreeGrafter"/>
</dbReference>
<comment type="caution">
    <text evidence="10">The sequence shown here is derived from an EMBL/GenBank/DDBJ whole genome shotgun (WGS) entry which is preliminary data.</text>
</comment>
<dbReference type="Proteomes" id="UP001195483">
    <property type="component" value="Unassembled WGS sequence"/>
</dbReference>
<evidence type="ECO:0000256" key="4">
    <source>
        <dbReference type="ARBA" id="ARBA00022803"/>
    </source>
</evidence>
<evidence type="ECO:0000313" key="11">
    <source>
        <dbReference type="Proteomes" id="UP001195483"/>
    </source>
</evidence>
<proteinExistence type="predicted"/>
<reference evidence="10" key="3">
    <citation type="submission" date="2023-05" db="EMBL/GenBank/DDBJ databases">
        <authorList>
            <person name="Smith C.H."/>
        </authorList>
    </citation>
    <scope>NUCLEOTIDE SEQUENCE</scope>
    <source>
        <strain evidence="10">CHS0354</strain>
        <tissue evidence="10">Mantle</tissue>
    </source>
</reference>
<protein>
    <recommendedName>
        <fullName evidence="5">Tetratricopeptide repeat protein 29</fullName>
    </recommendedName>
</protein>
<dbReference type="Gene3D" id="1.25.40.10">
    <property type="entry name" value="Tetratricopeptide repeat domain"/>
    <property type="match status" value="1"/>
</dbReference>
<dbReference type="Pfam" id="PF13424">
    <property type="entry name" value="TPR_12"/>
    <property type="match status" value="1"/>
</dbReference>
<comment type="function">
    <text evidence="6">Axonemal protein which is implicated in axonemal and/or peri-axonemal structure assembly and regulates flagellum assembly and beating and therefore sperm motility.</text>
</comment>